<evidence type="ECO:0000313" key="1">
    <source>
        <dbReference type="EMBL" id="CAG7726799.1"/>
    </source>
</evidence>
<name>A0A8J2P0Y8_9HEXA</name>
<dbReference type="EMBL" id="CAJVCH010140206">
    <property type="protein sequence ID" value="CAG7726799.1"/>
    <property type="molecule type" value="Genomic_DNA"/>
</dbReference>
<keyword evidence="2" id="KW-1185">Reference proteome</keyword>
<reference evidence="1" key="1">
    <citation type="submission" date="2021-06" db="EMBL/GenBank/DDBJ databases">
        <authorList>
            <person name="Hodson N. C."/>
            <person name="Mongue J. A."/>
            <person name="Jaron S. K."/>
        </authorList>
    </citation>
    <scope>NUCLEOTIDE SEQUENCE</scope>
</reference>
<evidence type="ECO:0000313" key="2">
    <source>
        <dbReference type="Proteomes" id="UP000708208"/>
    </source>
</evidence>
<proteinExistence type="predicted"/>
<dbReference type="Proteomes" id="UP000708208">
    <property type="component" value="Unassembled WGS sequence"/>
</dbReference>
<accession>A0A8J2P0Y8</accession>
<comment type="caution">
    <text evidence="1">The sequence shown here is derived from an EMBL/GenBank/DDBJ whole genome shotgun (WGS) entry which is preliminary data.</text>
</comment>
<dbReference type="AlphaFoldDB" id="A0A8J2P0Y8"/>
<protein>
    <submittedName>
        <fullName evidence="1">Uncharacterized protein</fullName>
    </submittedName>
</protein>
<sequence>MGSSNSSINGANGDAGSVDALCPGSVSVNIRHTPLDFAKSCQGLDDFEISPTDDDLICHVVEDIAGDLTSVTSETVLQVSDLRSSVGGFQQGWVSGGGCCESEPNKAKSD</sequence>
<gene>
    <name evidence="1" type="ORF">AFUS01_LOCUS15686</name>
</gene>
<organism evidence="1 2">
    <name type="scientific">Allacma fusca</name>
    <dbReference type="NCBI Taxonomy" id="39272"/>
    <lineage>
        <taxon>Eukaryota</taxon>
        <taxon>Metazoa</taxon>
        <taxon>Ecdysozoa</taxon>
        <taxon>Arthropoda</taxon>
        <taxon>Hexapoda</taxon>
        <taxon>Collembola</taxon>
        <taxon>Symphypleona</taxon>
        <taxon>Sminthuridae</taxon>
        <taxon>Allacma</taxon>
    </lineage>
</organism>